<organism evidence="3 4">
    <name type="scientific">Apatococcus lobatus</name>
    <dbReference type="NCBI Taxonomy" id="904363"/>
    <lineage>
        <taxon>Eukaryota</taxon>
        <taxon>Viridiplantae</taxon>
        <taxon>Chlorophyta</taxon>
        <taxon>core chlorophytes</taxon>
        <taxon>Trebouxiophyceae</taxon>
        <taxon>Chlorellales</taxon>
        <taxon>Chlorellaceae</taxon>
        <taxon>Apatococcus</taxon>
    </lineage>
</organism>
<feature type="domain" description="CAAX prenyl protease 2/Lysostaphin resistance protein A-like" evidence="2">
    <location>
        <begin position="65"/>
        <end position="162"/>
    </location>
</feature>
<proteinExistence type="predicted"/>
<dbReference type="AlphaFoldDB" id="A0AAW1QI74"/>
<evidence type="ECO:0000313" key="3">
    <source>
        <dbReference type="EMBL" id="KAK9820941.1"/>
    </source>
</evidence>
<feature type="transmembrane region" description="Helical" evidence="1">
    <location>
        <begin position="129"/>
        <end position="148"/>
    </location>
</feature>
<keyword evidence="1" id="KW-0812">Transmembrane</keyword>
<feature type="transmembrane region" description="Helical" evidence="1">
    <location>
        <begin position="154"/>
        <end position="174"/>
    </location>
</feature>
<dbReference type="Pfam" id="PF02517">
    <property type="entry name" value="Rce1-like"/>
    <property type="match status" value="1"/>
</dbReference>
<dbReference type="GO" id="GO:0004175">
    <property type="term" value="F:endopeptidase activity"/>
    <property type="evidence" value="ECO:0007669"/>
    <property type="project" value="UniProtKB-ARBA"/>
</dbReference>
<keyword evidence="1" id="KW-1133">Transmembrane helix</keyword>
<comment type="caution">
    <text evidence="3">The sequence shown here is derived from an EMBL/GenBank/DDBJ whole genome shotgun (WGS) entry which is preliminary data.</text>
</comment>
<feature type="transmembrane region" description="Helical" evidence="1">
    <location>
        <begin position="58"/>
        <end position="79"/>
    </location>
</feature>
<evidence type="ECO:0000259" key="2">
    <source>
        <dbReference type="Pfam" id="PF02517"/>
    </source>
</evidence>
<gene>
    <name evidence="3" type="ORF">WJX74_010766</name>
</gene>
<protein>
    <recommendedName>
        <fullName evidence="2">CAAX prenyl protease 2/Lysostaphin resistance protein A-like domain-containing protein</fullName>
    </recommendedName>
</protein>
<dbReference type="InterPro" id="IPR003675">
    <property type="entry name" value="Rce1/LyrA-like_dom"/>
</dbReference>
<accession>A0AAW1QI74</accession>
<feature type="transmembrane region" description="Helical" evidence="1">
    <location>
        <begin position="99"/>
        <end position="117"/>
    </location>
</feature>
<keyword evidence="1" id="KW-0472">Membrane</keyword>
<name>A0AAW1QI74_9CHLO</name>
<feature type="transmembrane region" description="Helical" evidence="1">
    <location>
        <begin position="26"/>
        <end position="46"/>
    </location>
</feature>
<reference evidence="3 4" key="1">
    <citation type="journal article" date="2024" name="Nat. Commun.">
        <title>Phylogenomics reveals the evolutionary origins of lichenization in chlorophyte algae.</title>
        <authorList>
            <person name="Puginier C."/>
            <person name="Libourel C."/>
            <person name="Otte J."/>
            <person name="Skaloud P."/>
            <person name="Haon M."/>
            <person name="Grisel S."/>
            <person name="Petersen M."/>
            <person name="Berrin J.G."/>
            <person name="Delaux P.M."/>
            <person name="Dal Grande F."/>
            <person name="Keller J."/>
        </authorList>
    </citation>
    <scope>NUCLEOTIDE SEQUENCE [LARGE SCALE GENOMIC DNA]</scope>
    <source>
        <strain evidence="3 4">SAG 2145</strain>
    </source>
</reference>
<evidence type="ECO:0000313" key="4">
    <source>
        <dbReference type="Proteomes" id="UP001438707"/>
    </source>
</evidence>
<keyword evidence="4" id="KW-1185">Reference proteome</keyword>
<evidence type="ECO:0000256" key="1">
    <source>
        <dbReference type="SAM" id="Phobius"/>
    </source>
</evidence>
<dbReference type="EMBL" id="JALJOS010000042">
    <property type="protein sequence ID" value="KAK9820941.1"/>
    <property type="molecule type" value="Genomic_DNA"/>
</dbReference>
<dbReference type="GO" id="GO:0080120">
    <property type="term" value="P:CAAX-box protein maturation"/>
    <property type="evidence" value="ECO:0007669"/>
    <property type="project" value="UniProtKB-ARBA"/>
</dbReference>
<sequence length="179" mass="19153">MLQGLAGTLSSRLSCAALTFPATRQWVHVGYVLASTAAVALPLGFGSRFLEFSPVRDAGTVLKGAAVAFVMPGVSEEVLFRAALLPHPRVDPIQPPSRYALLAALPLAIFVAYHLINPDPRARGVFTDWRFLSLAGILGTACTASYYLTGGSLMAAAITHWVPVCTWLFLLGGWQKLRA</sequence>
<dbReference type="Proteomes" id="UP001438707">
    <property type="component" value="Unassembled WGS sequence"/>
</dbReference>